<proteinExistence type="inferred from homology"/>
<dbReference type="CDD" id="cd00462">
    <property type="entry name" value="PTH"/>
    <property type="match status" value="1"/>
</dbReference>
<feature type="site" description="Discriminates between blocked and unblocked aminoacyl-tRNA" evidence="7">
    <location>
        <position position="16"/>
    </location>
</feature>
<dbReference type="FunCoup" id="A0A0U5ESQ3">
    <property type="interactions" value="323"/>
</dbReference>
<dbReference type="EC" id="3.1.1.29" evidence="1 7"/>
<keyword evidence="9" id="KW-1185">Reference proteome</keyword>
<protein>
    <recommendedName>
        <fullName evidence="6 7">Peptidyl-tRNA hydrolase</fullName>
        <shortName evidence="7">Pth</shortName>
        <ecNumber evidence="1 7">3.1.1.29</ecNumber>
    </recommendedName>
</protein>
<dbReference type="PANTHER" id="PTHR17224:SF1">
    <property type="entry name" value="PEPTIDYL-TRNA HYDROLASE"/>
    <property type="match status" value="1"/>
</dbReference>
<comment type="function">
    <text evidence="7">Hydrolyzes ribosome-free peptidyl-tRNAs (with 1 or more amino acids incorporated), which drop off the ribosome during protein synthesis, or as a result of ribosome stalling.</text>
</comment>
<dbReference type="GO" id="GO:0006515">
    <property type="term" value="P:protein quality control for misfolded or incompletely synthesized proteins"/>
    <property type="evidence" value="ECO:0007669"/>
    <property type="project" value="UniProtKB-UniRule"/>
</dbReference>
<evidence type="ECO:0000256" key="1">
    <source>
        <dbReference type="ARBA" id="ARBA00013260"/>
    </source>
</evidence>
<dbReference type="InterPro" id="IPR001328">
    <property type="entry name" value="Pept_tRNA_hydro"/>
</dbReference>
<dbReference type="FunFam" id="3.40.50.1470:FF:000001">
    <property type="entry name" value="Peptidyl-tRNA hydrolase"/>
    <property type="match status" value="1"/>
</dbReference>
<feature type="binding site" evidence="7">
    <location>
        <position position="120"/>
    </location>
    <ligand>
        <name>tRNA</name>
        <dbReference type="ChEBI" id="CHEBI:17843"/>
    </ligand>
</feature>
<dbReference type="STRING" id="389348.PNK_1575"/>
<dbReference type="PATRIC" id="fig|389348.3.peg.1762"/>
<dbReference type="Proteomes" id="UP000069902">
    <property type="component" value="Chromosome cPNK"/>
</dbReference>
<keyword evidence="3 7" id="KW-0378">Hydrolase</keyword>
<comment type="subunit">
    <text evidence="7">Monomer.</text>
</comment>
<keyword evidence="4 7" id="KW-0694">RNA-binding</keyword>
<name>A0A0U5ESQ3_9BACT</name>
<dbReference type="HAMAP" id="MF_00083">
    <property type="entry name" value="Pept_tRNA_hydro_bact"/>
    <property type="match status" value="1"/>
</dbReference>
<feature type="binding site" evidence="7">
    <location>
        <position position="74"/>
    </location>
    <ligand>
        <name>tRNA</name>
        <dbReference type="ChEBI" id="CHEBI:17843"/>
    </ligand>
</feature>
<dbReference type="GO" id="GO:0004045">
    <property type="term" value="F:peptidyl-tRNA hydrolase activity"/>
    <property type="evidence" value="ECO:0007669"/>
    <property type="project" value="UniProtKB-UniRule"/>
</dbReference>
<comment type="subcellular location">
    <subcellularLocation>
        <location evidence="7">Cytoplasm</location>
    </subcellularLocation>
</comment>
<sequence>MTHSAQQNYLFVGLGNPGSQYELTRHNMGYLVIKAFALGMGWHFKEDRRFNALVAKGVIGEASIHLLLPLTYMNLSGTAVRRYLDFFKLPASCLVVVTDDIALSFGKLRLKTMGSAGGHNGLKSVETHLGSSHYVRLRMGIGHPGEKELAGYVLDSFSPEELKILATFVDRGVEVLLRLLKESVSHVMNVVNTAPSKDRLVPLPKKESIDLTKPPLQG</sequence>
<dbReference type="NCBIfam" id="TIGR00447">
    <property type="entry name" value="pth"/>
    <property type="match status" value="1"/>
</dbReference>
<dbReference type="PROSITE" id="PS01196">
    <property type="entry name" value="PEPT_TRNA_HYDROL_2"/>
    <property type="match status" value="1"/>
</dbReference>
<feature type="binding site" evidence="7">
    <location>
        <position position="21"/>
    </location>
    <ligand>
        <name>tRNA</name>
        <dbReference type="ChEBI" id="CHEBI:17843"/>
    </ligand>
</feature>
<dbReference type="InterPro" id="IPR018171">
    <property type="entry name" value="Pept_tRNA_hydro_CS"/>
</dbReference>
<dbReference type="GO" id="GO:0005737">
    <property type="term" value="C:cytoplasm"/>
    <property type="evidence" value="ECO:0007669"/>
    <property type="project" value="UniProtKB-SubCell"/>
</dbReference>
<dbReference type="GO" id="GO:0000049">
    <property type="term" value="F:tRNA binding"/>
    <property type="evidence" value="ECO:0007669"/>
    <property type="project" value="UniProtKB-UniRule"/>
</dbReference>
<evidence type="ECO:0000256" key="6">
    <source>
        <dbReference type="ARBA" id="ARBA00050038"/>
    </source>
</evidence>
<evidence type="ECO:0000256" key="5">
    <source>
        <dbReference type="ARBA" id="ARBA00038063"/>
    </source>
</evidence>
<keyword evidence="7" id="KW-0963">Cytoplasm</keyword>
<feature type="active site" description="Proton acceptor" evidence="7">
    <location>
        <position position="26"/>
    </location>
</feature>
<organism evidence="8 9">
    <name type="scientific">Candidatus Protochlamydia naegleriophila</name>
    <dbReference type="NCBI Taxonomy" id="389348"/>
    <lineage>
        <taxon>Bacteria</taxon>
        <taxon>Pseudomonadati</taxon>
        <taxon>Chlamydiota</taxon>
        <taxon>Chlamydiia</taxon>
        <taxon>Parachlamydiales</taxon>
        <taxon>Parachlamydiaceae</taxon>
        <taxon>Candidatus Protochlamydia</taxon>
    </lineage>
</organism>
<gene>
    <name evidence="7 8" type="primary">pth</name>
    <name evidence="8" type="ORF">PNK_1575</name>
</gene>
<comment type="catalytic activity">
    <reaction evidence="7">
        <text>an N-acyl-L-alpha-aminoacyl-tRNA + H2O = an N-acyl-L-amino acid + a tRNA + H(+)</text>
        <dbReference type="Rhea" id="RHEA:54448"/>
        <dbReference type="Rhea" id="RHEA-COMP:10123"/>
        <dbReference type="Rhea" id="RHEA-COMP:13883"/>
        <dbReference type="ChEBI" id="CHEBI:15377"/>
        <dbReference type="ChEBI" id="CHEBI:15378"/>
        <dbReference type="ChEBI" id="CHEBI:59874"/>
        <dbReference type="ChEBI" id="CHEBI:78442"/>
        <dbReference type="ChEBI" id="CHEBI:138191"/>
        <dbReference type="EC" id="3.1.1.29"/>
    </reaction>
</comment>
<dbReference type="Pfam" id="PF01195">
    <property type="entry name" value="Pept_tRNA_hydro"/>
    <property type="match status" value="1"/>
</dbReference>
<reference evidence="9" key="1">
    <citation type="submission" date="2015-09" db="EMBL/GenBank/DDBJ databases">
        <authorList>
            <person name="Bertelli C."/>
        </authorList>
    </citation>
    <scope>NUCLEOTIDE SEQUENCE [LARGE SCALE GENOMIC DNA]</scope>
    <source>
        <strain evidence="9">KNic</strain>
    </source>
</reference>
<evidence type="ECO:0000256" key="4">
    <source>
        <dbReference type="ARBA" id="ARBA00022884"/>
    </source>
</evidence>
<keyword evidence="2 7" id="KW-0820">tRNA-binding</keyword>
<dbReference type="KEGG" id="pnl:PNK_1575"/>
<dbReference type="GO" id="GO:0072344">
    <property type="term" value="P:rescue of stalled ribosome"/>
    <property type="evidence" value="ECO:0007669"/>
    <property type="project" value="UniProtKB-UniRule"/>
</dbReference>
<dbReference type="RefSeq" id="WP_079992869.1">
    <property type="nucleotide sequence ID" value="NZ_LN879502.1"/>
</dbReference>
<dbReference type="InParanoid" id="A0A0U5ESQ3"/>
<evidence type="ECO:0000313" key="8">
    <source>
        <dbReference type="EMBL" id="CUI17185.1"/>
    </source>
</evidence>
<comment type="similarity">
    <text evidence="5 7">Belongs to the PTH family.</text>
</comment>
<dbReference type="InterPro" id="IPR036416">
    <property type="entry name" value="Pept_tRNA_hydro_sf"/>
</dbReference>
<feature type="site" description="Stabilizes the basic form of H active site to accept a proton" evidence="7">
    <location>
        <position position="99"/>
    </location>
</feature>
<comment type="function">
    <text evidence="7">Catalyzes the release of premature peptidyl moieties from peptidyl-tRNA molecules trapped in stalled 50S ribosomal subunits, and thus maintains levels of free tRNAs and 50S ribosomes.</text>
</comment>
<evidence type="ECO:0000256" key="7">
    <source>
        <dbReference type="HAMAP-Rule" id="MF_00083"/>
    </source>
</evidence>
<dbReference type="EMBL" id="LN879502">
    <property type="protein sequence ID" value="CUI17185.1"/>
    <property type="molecule type" value="Genomic_DNA"/>
</dbReference>
<dbReference type="SUPFAM" id="SSF53178">
    <property type="entry name" value="Peptidyl-tRNA hydrolase-like"/>
    <property type="match status" value="1"/>
</dbReference>
<accession>A0A0U5ESQ3</accession>
<evidence type="ECO:0000313" key="9">
    <source>
        <dbReference type="Proteomes" id="UP000069902"/>
    </source>
</evidence>
<dbReference type="Gene3D" id="3.40.50.1470">
    <property type="entry name" value="Peptidyl-tRNA hydrolase"/>
    <property type="match status" value="1"/>
</dbReference>
<feature type="binding site" evidence="7">
    <location>
        <position position="72"/>
    </location>
    <ligand>
        <name>tRNA</name>
        <dbReference type="ChEBI" id="CHEBI:17843"/>
    </ligand>
</feature>
<dbReference type="AlphaFoldDB" id="A0A0U5ESQ3"/>
<evidence type="ECO:0000256" key="2">
    <source>
        <dbReference type="ARBA" id="ARBA00022555"/>
    </source>
</evidence>
<dbReference type="PANTHER" id="PTHR17224">
    <property type="entry name" value="PEPTIDYL-TRNA HYDROLASE"/>
    <property type="match status" value="1"/>
</dbReference>
<evidence type="ECO:0000256" key="3">
    <source>
        <dbReference type="ARBA" id="ARBA00022801"/>
    </source>
</evidence>